<dbReference type="RefSeq" id="WP_083102294.1">
    <property type="nucleotide sequence ID" value="NZ_CP020569.1"/>
</dbReference>
<evidence type="ECO:0000256" key="3">
    <source>
        <dbReference type="ARBA" id="ARBA00023002"/>
    </source>
</evidence>
<evidence type="ECO:0000259" key="5">
    <source>
        <dbReference type="Pfam" id="PF01494"/>
    </source>
</evidence>
<evidence type="ECO:0000256" key="4">
    <source>
        <dbReference type="ARBA" id="ARBA00023033"/>
    </source>
</evidence>
<feature type="domain" description="FAD-binding" evidence="5">
    <location>
        <begin position="95"/>
        <end position="170"/>
    </location>
</feature>
<proteinExistence type="predicted"/>
<dbReference type="Gene3D" id="3.50.50.60">
    <property type="entry name" value="FAD/NAD(P)-binding domain"/>
    <property type="match status" value="1"/>
</dbReference>
<keyword evidence="4" id="KW-0503">Monooxygenase</keyword>
<gene>
    <name evidence="6" type="ORF">B1H19_00425</name>
</gene>
<dbReference type="GO" id="GO:0004497">
    <property type="term" value="F:monooxygenase activity"/>
    <property type="evidence" value="ECO:0007669"/>
    <property type="project" value="UniProtKB-KW"/>
</dbReference>
<organism evidence="6 7">
    <name type="scientific">Streptomyces gilvosporeus</name>
    <dbReference type="NCBI Taxonomy" id="553510"/>
    <lineage>
        <taxon>Bacteria</taxon>
        <taxon>Bacillati</taxon>
        <taxon>Actinomycetota</taxon>
        <taxon>Actinomycetes</taxon>
        <taxon>Kitasatosporales</taxon>
        <taxon>Streptomycetaceae</taxon>
        <taxon>Streptomyces</taxon>
    </lineage>
</organism>
<reference evidence="6 7" key="1">
    <citation type="submission" date="2017-04" db="EMBL/GenBank/DDBJ databases">
        <title>Complete Genome Sequence of Streptomyces gilvosporeus F607, a Capable Producer of Natamycin.</title>
        <authorList>
            <person name="Zong G."/>
            <person name="Zhong C."/>
            <person name="Fu J."/>
            <person name="Qin R."/>
            <person name="Cao G."/>
        </authorList>
    </citation>
    <scope>NUCLEOTIDE SEQUENCE [LARGE SCALE GENOMIC DNA]</scope>
    <source>
        <strain evidence="6 7">F607</strain>
    </source>
</reference>
<dbReference type="SUPFAM" id="SSF51905">
    <property type="entry name" value="FAD/NAD(P)-binding domain"/>
    <property type="match status" value="1"/>
</dbReference>
<dbReference type="PANTHER" id="PTHR47178:SF5">
    <property type="entry name" value="FAD-BINDING DOMAIN-CONTAINING PROTEIN"/>
    <property type="match status" value="1"/>
</dbReference>
<accession>A0A1V0TIX2</accession>
<keyword evidence="7" id="KW-1185">Reference proteome</keyword>
<dbReference type="PANTHER" id="PTHR47178">
    <property type="entry name" value="MONOOXYGENASE, FAD-BINDING"/>
    <property type="match status" value="1"/>
</dbReference>
<dbReference type="InterPro" id="IPR002938">
    <property type="entry name" value="FAD-bd"/>
</dbReference>
<dbReference type="PRINTS" id="PR00420">
    <property type="entry name" value="RNGMNOXGNASE"/>
</dbReference>
<evidence type="ECO:0000313" key="7">
    <source>
        <dbReference type="Proteomes" id="UP000192726"/>
    </source>
</evidence>
<keyword evidence="3" id="KW-0560">Oxidoreductase</keyword>
<keyword evidence="1" id="KW-0285">Flavoprotein</keyword>
<name>A0A1V0TIX2_9ACTN</name>
<dbReference type="STRING" id="553510.B1H19_00425"/>
<dbReference type="KEGG" id="sgv:B1H19_00425"/>
<dbReference type="AlphaFoldDB" id="A0A1V0TIX2"/>
<sequence>MTVARSGHIGILGAYRPRRPHLEAAAAVTPAVSLDPESDYLMWVLSEQSFGSDEPWRTASSAELHRYAVAATAEWHPAVHQAVREADPEDCFVQKVHVAGRPPTWQTGRVTLLGDAIHPMSPAGGTGANTALRDAAVLADKLAAVRHPAPLVPAVAAYETEMRQYGFAAVAESLRYGERFAETIRHAEKENH</sequence>
<evidence type="ECO:0000256" key="1">
    <source>
        <dbReference type="ARBA" id="ARBA00022630"/>
    </source>
</evidence>
<dbReference type="InterPro" id="IPR036188">
    <property type="entry name" value="FAD/NAD-bd_sf"/>
</dbReference>
<evidence type="ECO:0000256" key="2">
    <source>
        <dbReference type="ARBA" id="ARBA00022827"/>
    </source>
</evidence>
<dbReference type="GO" id="GO:0071949">
    <property type="term" value="F:FAD binding"/>
    <property type="evidence" value="ECO:0007669"/>
    <property type="project" value="InterPro"/>
</dbReference>
<dbReference type="Proteomes" id="UP000192726">
    <property type="component" value="Chromosome"/>
</dbReference>
<evidence type="ECO:0000313" key="6">
    <source>
        <dbReference type="EMBL" id="ARF52869.1"/>
    </source>
</evidence>
<keyword evidence="2" id="KW-0274">FAD</keyword>
<dbReference type="EMBL" id="CP020569">
    <property type="protein sequence ID" value="ARF52869.1"/>
    <property type="molecule type" value="Genomic_DNA"/>
</dbReference>
<protein>
    <recommendedName>
        <fullName evidence="5">FAD-binding domain-containing protein</fullName>
    </recommendedName>
</protein>
<dbReference type="Pfam" id="PF01494">
    <property type="entry name" value="FAD_binding_3"/>
    <property type="match status" value="1"/>
</dbReference>